<dbReference type="GO" id="GO:0016757">
    <property type="term" value="F:glycosyltransferase activity"/>
    <property type="evidence" value="ECO:0007669"/>
    <property type="project" value="UniProtKB-KW"/>
</dbReference>
<evidence type="ECO:0000256" key="3">
    <source>
        <dbReference type="SAM" id="Phobius"/>
    </source>
</evidence>
<feature type="transmembrane region" description="Helical" evidence="3">
    <location>
        <begin position="374"/>
        <end position="392"/>
    </location>
</feature>
<keyword evidence="3" id="KW-0472">Membrane</keyword>
<feature type="transmembrane region" description="Helical" evidence="3">
    <location>
        <begin position="871"/>
        <end position="890"/>
    </location>
</feature>
<dbReference type="SUPFAM" id="SSF74650">
    <property type="entry name" value="Galactose mutarotase-like"/>
    <property type="match status" value="2"/>
</dbReference>
<evidence type="ECO:0000313" key="9">
    <source>
        <dbReference type="Proteomes" id="UP000824260"/>
    </source>
</evidence>
<dbReference type="InterPro" id="IPR011013">
    <property type="entry name" value="Gal_mutarotase_sf_dom"/>
</dbReference>
<dbReference type="PANTHER" id="PTHR37469:SF2">
    <property type="entry name" value="CELLOBIONIC ACID PHOSPHORYLASE"/>
    <property type="match status" value="1"/>
</dbReference>
<evidence type="ECO:0000256" key="2">
    <source>
        <dbReference type="ARBA" id="ARBA00022679"/>
    </source>
</evidence>
<feature type="transmembrane region" description="Helical" evidence="3">
    <location>
        <begin position="398"/>
        <end position="419"/>
    </location>
</feature>
<evidence type="ECO:0000259" key="6">
    <source>
        <dbReference type="Pfam" id="PF11329"/>
    </source>
</evidence>
<dbReference type="InterPro" id="IPR052047">
    <property type="entry name" value="GH94_Enzymes"/>
</dbReference>
<evidence type="ECO:0000259" key="4">
    <source>
        <dbReference type="Pfam" id="PF06165"/>
    </source>
</evidence>
<dbReference type="EMBL" id="DVFZ01000116">
    <property type="protein sequence ID" value="HIQ83908.1"/>
    <property type="molecule type" value="Genomic_DNA"/>
</dbReference>
<keyword evidence="2" id="KW-0808">Transferase</keyword>
<feature type="domain" description="Glycosyl hydrolase 94 supersandwich" evidence="4">
    <location>
        <begin position="1802"/>
        <end position="2049"/>
    </location>
</feature>
<dbReference type="Pfam" id="PF10091">
    <property type="entry name" value="Glycoamylase"/>
    <property type="match status" value="1"/>
</dbReference>
<dbReference type="InterPro" id="IPR019282">
    <property type="entry name" value="Glycoamylase-like_cons_dom"/>
</dbReference>
<keyword evidence="3" id="KW-0812">Transmembrane</keyword>
<dbReference type="InterPro" id="IPR010383">
    <property type="entry name" value="Glyco_hydrolase_94_b-supersand"/>
</dbReference>
<feature type="transmembrane region" description="Helical" evidence="3">
    <location>
        <begin position="778"/>
        <end position="801"/>
    </location>
</feature>
<dbReference type="Pfam" id="PF17167">
    <property type="entry name" value="Glyco_hydro_94"/>
    <property type="match status" value="1"/>
</dbReference>
<organism evidence="8 9">
    <name type="scientific">Candidatus Pullichristensenella stercorigallinarum</name>
    <dbReference type="NCBI Taxonomy" id="2840909"/>
    <lineage>
        <taxon>Bacteria</taxon>
        <taxon>Bacillati</taxon>
        <taxon>Bacillota</taxon>
        <taxon>Clostridia</taxon>
        <taxon>Candidatus Pullichristensenella</taxon>
    </lineage>
</organism>
<dbReference type="InterPro" id="IPR021478">
    <property type="entry name" value="DUF3131"/>
</dbReference>
<dbReference type="Pfam" id="PF06165">
    <property type="entry name" value="GH94_b-supersand"/>
    <property type="match status" value="2"/>
</dbReference>
<name>A0A9D0ZNY6_9FIRM</name>
<evidence type="ECO:0000313" key="8">
    <source>
        <dbReference type="EMBL" id="HIQ83908.1"/>
    </source>
</evidence>
<protein>
    <submittedName>
        <fullName evidence="8">DUF3131 domain-containing protein</fullName>
    </submittedName>
</protein>
<accession>A0A9D0ZNY6</accession>
<dbReference type="InterPro" id="IPR008928">
    <property type="entry name" value="6-hairpin_glycosidase_sf"/>
</dbReference>
<reference evidence="8" key="2">
    <citation type="journal article" date="2021" name="PeerJ">
        <title>Extensive microbial diversity within the chicken gut microbiome revealed by metagenomics and culture.</title>
        <authorList>
            <person name="Gilroy R."/>
            <person name="Ravi A."/>
            <person name="Getino M."/>
            <person name="Pursley I."/>
            <person name="Horton D.L."/>
            <person name="Alikhan N.F."/>
            <person name="Baker D."/>
            <person name="Gharbi K."/>
            <person name="Hall N."/>
            <person name="Watson M."/>
            <person name="Adriaenssens E.M."/>
            <person name="Foster-Nyarko E."/>
            <person name="Jarju S."/>
            <person name="Secka A."/>
            <person name="Antonio M."/>
            <person name="Oren A."/>
            <person name="Chaudhuri R.R."/>
            <person name="La Ragione R."/>
            <person name="Hildebrand F."/>
            <person name="Pallen M.J."/>
        </authorList>
    </citation>
    <scope>NUCLEOTIDE SEQUENCE</scope>
    <source>
        <strain evidence="8">ChiSjej6B24-2974</strain>
    </source>
</reference>
<evidence type="ECO:0000259" key="5">
    <source>
        <dbReference type="Pfam" id="PF10091"/>
    </source>
</evidence>
<proteinExistence type="predicted"/>
<dbReference type="InterPro" id="IPR037018">
    <property type="entry name" value="GH65_N"/>
</dbReference>
<dbReference type="SUPFAM" id="SSF48208">
    <property type="entry name" value="Six-hairpin glycosidases"/>
    <property type="match status" value="1"/>
</dbReference>
<keyword evidence="3" id="KW-1133">Transmembrane helix</keyword>
<feature type="domain" description="DUF3131" evidence="6">
    <location>
        <begin position="915"/>
        <end position="1009"/>
    </location>
</feature>
<dbReference type="GO" id="GO:0005975">
    <property type="term" value="P:carbohydrate metabolic process"/>
    <property type="evidence" value="ECO:0007669"/>
    <property type="project" value="InterPro"/>
</dbReference>
<dbReference type="InterPro" id="IPR033432">
    <property type="entry name" value="GH94_catalytic"/>
</dbReference>
<evidence type="ECO:0000259" key="7">
    <source>
        <dbReference type="Pfam" id="PF17167"/>
    </source>
</evidence>
<dbReference type="Pfam" id="PF11329">
    <property type="entry name" value="DUF3131"/>
    <property type="match status" value="1"/>
</dbReference>
<dbReference type="SMART" id="SM01068">
    <property type="entry name" value="CBM_X"/>
    <property type="match status" value="1"/>
</dbReference>
<reference evidence="8" key="1">
    <citation type="submission" date="2020-10" db="EMBL/GenBank/DDBJ databases">
        <authorList>
            <person name="Gilroy R."/>
        </authorList>
    </citation>
    <scope>NUCLEOTIDE SEQUENCE</scope>
    <source>
        <strain evidence="8">ChiSjej6B24-2974</strain>
    </source>
</reference>
<dbReference type="Gene3D" id="1.50.10.10">
    <property type="match status" value="1"/>
</dbReference>
<dbReference type="Gene3D" id="2.60.420.10">
    <property type="entry name" value="Maltose phosphorylase, domain 3"/>
    <property type="match status" value="1"/>
</dbReference>
<gene>
    <name evidence="8" type="ORF">IAA52_12520</name>
</gene>
<dbReference type="GO" id="GO:0030246">
    <property type="term" value="F:carbohydrate binding"/>
    <property type="evidence" value="ECO:0007669"/>
    <property type="project" value="InterPro"/>
</dbReference>
<dbReference type="Proteomes" id="UP000824260">
    <property type="component" value="Unassembled WGS sequence"/>
</dbReference>
<feature type="domain" description="Glycosyl hydrolase 94 catalytic" evidence="7">
    <location>
        <begin position="2062"/>
        <end position="2475"/>
    </location>
</feature>
<dbReference type="InterPro" id="IPR012341">
    <property type="entry name" value="6hp_glycosidase-like_sf"/>
</dbReference>
<dbReference type="PANTHER" id="PTHR37469">
    <property type="entry name" value="CELLOBIONIC ACID PHOSPHORYLASE-RELATED"/>
    <property type="match status" value="1"/>
</dbReference>
<dbReference type="Gene3D" id="2.70.98.40">
    <property type="entry name" value="Glycoside hydrolase, family 65, N-terminal domain"/>
    <property type="match status" value="2"/>
</dbReference>
<dbReference type="Gene3D" id="1.50.10.140">
    <property type="match status" value="1"/>
</dbReference>
<sequence>MNGLARLSGKFRAAQAEKNLGAGAERDDRSLTRHMRSLAVQLRVDGRARLTCPGYLATQTQELAREAGEVLLESASATPTLLRLHQDARIMEACAAQARLDGGVRLPAVGRVPRILIVMREVLALGDTALSGERLKLALRAFDDVQALTMAELWAAPTALRRALSEAFCHGAHAVLQRGRERREAERFVDGQGGKSRRTGTTPAFFERALQLTVERELPELRARLEGQIAHLGESGEKMIRLEHEAQALLSMRLDNLIGAKRMLDALDWQACFQELSRTEAELRADPDGTYARMDEESCAAVRNEVSRISRRLRLGEQAVAKQAVSAAKEYPGEARGTICWWLYDDEGRAALAGRLGAHVRLPRLTPDPRGRRLILAQALLAAALFALYALIARNLLALALGVPLAWSAAMMLLGRVATRLVRPRRLLKLKPEALGDEARVLVAMPVLISSVKRALSLCDGLETAGCLDRDENVSYLLLGDFRDGPSATEADDEEILAATRARIRAMNERAGREKYFYLHRRRSFYAPDRRWMGYERKRGALMALNRLLLGENGASRAFDAEGEACARLAGRFSLVVTLDADTRMPPGCVHALVGAILHPLNRPCVENGVRRGYAVMQPNMELAASSCTNEFIRLFAGQGGMDAYPVSVSNLYQDLTGQGSFGGKGIYDVRAFMEAVEGKLPEGRILSHDLIEGELSRTAFVSDVSLYDGFPETFSAYLKRLNRWTRGDWQLLPFLFRRGLSGLSRLKILDNLLRSLALPSLLALLLQAMWFDLRSAFALGVLYAFLTPITHLFTAGAVGWRRAIVQLAALPSTAAALFDAVMRTLFRLIFTKKHLLDWVTSADAAAGGTRVGTACRVGAILCVPGLMTAAWLPAALALMALFLLAPGLLRDMQETSTDPRGALRVEQIGALTGLARETWAFFENYVTERENWLPPDNVQVDPDVGAARRTSPTNIGLYLVACLSARELGFIREEEMLSRLRDTVSTLEHMETWHGQLYNWYDIDTLRPLRPRYVSSVDGGNLAASLLTCAAAVEGVDEALCARLRALARGMDFACLFDGRRKLFSIGADVENGRMSASHYDLLASESRILSYVAMMMGQVEPKHFRRLSRPCVRIEKGQALVSWSGTMFEYLMPEIFMRSRPGTLLSDTNRAVVRLQRQLGTARQRPWGVSESGYYAFDMHLNYQYRAFGLREVALGGGARQNVVAPYASLLALCVCPGKVADNVLAMRRLGWAGEYGFYEAADYTGVRPGEGPKLVKSYMAHHQGMALAALANALAGDALSRRFESIPEARALSLLLEEKPSARVRLRRRREQLSPENARRSEERGCRLGRVENRLVDAHLLSGAGATALLTAQGCALLTRGGVLANRFFGDLLDRRGDIRLTARDLRGGEEISLCAGQARFDAGWAQYENNLGVVEARLTAALSPEDGTLFQKLYLKNNGTVAREVEVTQSFPVALCGRDDCWAHPAFQNMFVASERPGQGALLFTRRPGGPGQCPYALISMVSGMGAPEWETDLARFEGREGHAARTLSGTLGCTLNPCSALRARVRLEAGEKREMHFAVALIPPEEAGRWQERNASDAAPERARRLAATQARAMLGFVGLNTAAYHLLDRAAAFLLDARLATRARAEDAALCGGRGELWALGVSGDHPIIAVAVADRAQLCVARDAVRAHDLYRTLGLACDLVLINDYGNDYEQPVRDAIKDMIAASHLREMCGVPGGVHVIDGAQISKSQRETLRCASAICLEGGAGFFAQLRAKLGALEFGGRAGYREMEARSFKLPPVKRELFNGYGGFAEEGYVIDAAEPTPAAWSNVLAGEAFGALVTERGGGFLFGKNSRLARLTPFGNDPLREGWGLMLYLADERRGAYARLLPGEEPFTPFQTTHAFSHTRFESGADGARFSTALYARSDANAIGVEIRVQNTSGKPCEYAVTAFVDWLMGVDARDAAFLRAWNEDGVCLARGVTGDRGFLAALNAPAEAGAERAAFLGHGGVFKPDGLFERRGGRGGWALKARLSLRPGEEKTLAFAVGWAESREEALQAIQNMRGQPCALEAAEADWQTRLDALRVQTGDAALDRVFPMLVKQALDGRMRARAGLYQAGGAYGFRDQLQDLLALMHYEPARAREHILRAAARQFAAGDVMHWWHMPYMGVRTRISDDRLFLPYVAAAYVRLTGDAGILMERVPYLRNVEIPEGAEDWYGAGEVSEETGTVHDHCMRAFRLSASLTGEHGLALMGSGDWNDSMNRVGARGKGESVWLSQFLSVAAQRYAEVAPDENDRAWLNALSAQMNAAVEEFGWDGAWYLRAYTDDGSTLGSASGHCCRIDALAQAWAALAGLDDERVRRALDAAWENLVDEEHGLVKLLTPPFDGAESDPGYIRAYPPGVRENGGQYTHGACWLLLAYIYTGQAERAHKILKMLNPANHAATRAGADLYRVEPYVLAADVYGEAPHAGRGGWTWYTGAAGWYALCVLAMLGYERRGDEVRLCALLGDWPEASVTIRYGNSEYRLVCRASARGITLDGAPVLGDTIHLSDDGRAHEAVFPPRETHENASRIANDNISNTFFR</sequence>
<comment type="caution">
    <text evidence="8">The sequence shown here is derived from an EMBL/GenBank/DDBJ whole genome shotgun (WGS) entry which is preliminary data.</text>
</comment>
<evidence type="ECO:0000256" key="1">
    <source>
        <dbReference type="ARBA" id="ARBA00022676"/>
    </source>
</evidence>
<keyword evidence="1" id="KW-0328">Glycosyltransferase</keyword>
<feature type="domain" description="Glycosyl hydrolase 94 supersandwich" evidence="4">
    <location>
        <begin position="1401"/>
        <end position="1571"/>
    </location>
</feature>
<feature type="domain" description="Glycoamylase-like" evidence="5">
    <location>
        <begin position="1081"/>
        <end position="1288"/>
    </location>
</feature>